<dbReference type="GO" id="GO:0055085">
    <property type="term" value="P:transmembrane transport"/>
    <property type="evidence" value="ECO:0007669"/>
    <property type="project" value="InterPro"/>
</dbReference>
<feature type="domain" description="ABC transmembrane type-1" evidence="8">
    <location>
        <begin position="73"/>
        <end position="206"/>
    </location>
</feature>
<dbReference type="Proteomes" id="UP000254807">
    <property type="component" value="Unassembled WGS sequence"/>
</dbReference>
<evidence type="ECO:0000256" key="2">
    <source>
        <dbReference type="ARBA" id="ARBA00022448"/>
    </source>
</evidence>
<feature type="transmembrane region" description="Helical" evidence="7">
    <location>
        <begin position="183"/>
        <end position="204"/>
    </location>
</feature>
<keyword evidence="6 7" id="KW-0472">Membrane</keyword>
<keyword evidence="5 7" id="KW-1133">Transmembrane helix</keyword>
<feature type="transmembrane region" description="Helical" evidence="7">
    <location>
        <begin position="72"/>
        <end position="96"/>
    </location>
</feature>
<proteinExistence type="inferred from homology"/>
<evidence type="ECO:0000256" key="3">
    <source>
        <dbReference type="ARBA" id="ARBA00022475"/>
    </source>
</evidence>
<dbReference type="InterPro" id="IPR035906">
    <property type="entry name" value="MetI-like_sf"/>
</dbReference>
<dbReference type="PANTHER" id="PTHR43744:SF12">
    <property type="entry name" value="ABC TRANSPORTER PERMEASE PROTEIN MG189-RELATED"/>
    <property type="match status" value="1"/>
</dbReference>
<dbReference type="SUPFAM" id="SSF161098">
    <property type="entry name" value="MetI-like"/>
    <property type="match status" value="1"/>
</dbReference>
<keyword evidence="10" id="KW-1185">Reference proteome</keyword>
<sequence>MRENKVGKRVAFIVLAIVCIVWIFPLIWAIFTSFKSDAEIQKVGFSLIPKEWTFANFLGLLQGNDSSPVFRWFLNSMIISTAHILLVMVIVSFAAYGYTRLTFKGRDLIFALLLGTMMFPGVVNLIPNFKIVDTLGWTNTFLAVIVLGAAGVYNIFLVRQFILGIPKELDESAVIDGANEFQIFYHIILPLIKPVLTVVALFSFTG</sequence>
<evidence type="ECO:0000313" key="10">
    <source>
        <dbReference type="Proteomes" id="UP000254807"/>
    </source>
</evidence>
<evidence type="ECO:0000256" key="1">
    <source>
        <dbReference type="ARBA" id="ARBA00004651"/>
    </source>
</evidence>
<keyword evidence="3" id="KW-1003">Cell membrane</keyword>
<dbReference type="InterPro" id="IPR000515">
    <property type="entry name" value="MetI-like"/>
</dbReference>
<evidence type="ECO:0000313" key="9">
    <source>
        <dbReference type="EMBL" id="STD84207.1"/>
    </source>
</evidence>
<evidence type="ECO:0000256" key="7">
    <source>
        <dbReference type="RuleBase" id="RU363032"/>
    </source>
</evidence>
<feature type="transmembrane region" description="Helical" evidence="7">
    <location>
        <begin position="108"/>
        <end position="129"/>
    </location>
</feature>
<dbReference type="Pfam" id="PF00528">
    <property type="entry name" value="BPD_transp_1"/>
    <property type="match status" value="1"/>
</dbReference>
<dbReference type="GO" id="GO:0005886">
    <property type="term" value="C:plasma membrane"/>
    <property type="evidence" value="ECO:0007669"/>
    <property type="project" value="UniProtKB-SubCell"/>
</dbReference>
<dbReference type="Gene3D" id="1.10.3720.10">
    <property type="entry name" value="MetI-like"/>
    <property type="match status" value="1"/>
</dbReference>
<protein>
    <submittedName>
        <fullName evidence="9">ABC transporter permease</fullName>
    </submittedName>
</protein>
<keyword evidence="4 7" id="KW-0812">Transmembrane</keyword>
<evidence type="ECO:0000256" key="4">
    <source>
        <dbReference type="ARBA" id="ARBA00022692"/>
    </source>
</evidence>
<gene>
    <name evidence="9" type="primary">ycjP_6</name>
    <name evidence="9" type="ORF">NCTC12360_02734</name>
</gene>
<organism evidence="9 10">
    <name type="scientific">Enterococcus gallinarum</name>
    <dbReference type="NCBI Taxonomy" id="1353"/>
    <lineage>
        <taxon>Bacteria</taxon>
        <taxon>Bacillati</taxon>
        <taxon>Bacillota</taxon>
        <taxon>Bacilli</taxon>
        <taxon>Lactobacillales</taxon>
        <taxon>Enterococcaceae</taxon>
        <taxon>Enterococcus</taxon>
    </lineage>
</organism>
<feature type="transmembrane region" description="Helical" evidence="7">
    <location>
        <begin position="141"/>
        <end position="162"/>
    </location>
</feature>
<keyword evidence="2 7" id="KW-0813">Transport</keyword>
<evidence type="ECO:0000259" key="8">
    <source>
        <dbReference type="PROSITE" id="PS50928"/>
    </source>
</evidence>
<accession>A0A376H0A3</accession>
<dbReference type="EMBL" id="UFYW01000001">
    <property type="protein sequence ID" value="STD84207.1"/>
    <property type="molecule type" value="Genomic_DNA"/>
</dbReference>
<dbReference type="AlphaFoldDB" id="A0A376H0A3"/>
<dbReference type="PROSITE" id="PS50928">
    <property type="entry name" value="ABC_TM1"/>
    <property type="match status" value="1"/>
</dbReference>
<name>A0A376H0A3_ENTGA</name>
<evidence type="ECO:0000256" key="5">
    <source>
        <dbReference type="ARBA" id="ARBA00022989"/>
    </source>
</evidence>
<comment type="similarity">
    <text evidence="7">Belongs to the binding-protein-dependent transport system permease family.</text>
</comment>
<evidence type="ECO:0000256" key="6">
    <source>
        <dbReference type="ARBA" id="ARBA00023136"/>
    </source>
</evidence>
<dbReference type="CDD" id="cd06261">
    <property type="entry name" value="TM_PBP2"/>
    <property type="match status" value="1"/>
</dbReference>
<dbReference type="PANTHER" id="PTHR43744">
    <property type="entry name" value="ABC TRANSPORTER PERMEASE PROTEIN MG189-RELATED-RELATED"/>
    <property type="match status" value="1"/>
</dbReference>
<reference evidence="9 10" key="1">
    <citation type="submission" date="2018-06" db="EMBL/GenBank/DDBJ databases">
        <authorList>
            <consortium name="Pathogen Informatics"/>
            <person name="Doyle S."/>
        </authorList>
    </citation>
    <scope>NUCLEOTIDE SEQUENCE [LARGE SCALE GENOMIC DNA]</scope>
    <source>
        <strain evidence="9 10">NCTC12360</strain>
    </source>
</reference>
<comment type="subcellular location">
    <subcellularLocation>
        <location evidence="1 7">Cell membrane</location>
        <topology evidence="1 7">Multi-pass membrane protein</topology>
    </subcellularLocation>
</comment>
<feature type="transmembrane region" description="Helical" evidence="7">
    <location>
        <begin position="12"/>
        <end position="31"/>
    </location>
</feature>